<protein>
    <submittedName>
        <fullName evidence="1">Uncharacterized protein</fullName>
    </submittedName>
</protein>
<reference evidence="2" key="1">
    <citation type="journal article" date="2019" name="Int. J. Syst. Evol. Microbiol.">
        <title>The Global Catalogue of Microorganisms (GCM) 10K type strain sequencing project: providing services to taxonomists for standard genome sequencing and annotation.</title>
        <authorList>
            <consortium name="The Broad Institute Genomics Platform"/>
            <consortium name="The Broad Institute Genome Sequencing Center for Infectious Disease"/>
            <person name="Wu L."/>
            <person name="Ma J."/>
        </authorList>
    </citation>
    <scope>NUCLEOTIDE SEQUENCE [LARGE SCALE GENOMIC DNA]</scope>
    <source>
        <strain evidence="2">JCM 18054</strain>
    </source>
</reference>
<comment type="caution">
    <text evidence="1">The sequence shown here is derived from an EMBL/GenBank/DDBJ whole genome shotgun (WGS) entry which is preliminary data.</text>
</comment>
<gene>
    <name evidence="1" type="ORF">GCM10023214_57080</name>
</gene>
<name>A0ABP8VBR0_9PSEU</name>
<dbReference type="Proteomes" id="UP001500192">
    <property type="component" value="Unassembled WGS sequence"/>
</dbReference>
<evidence type="ECO:0000313" key="1">
    <source>
        <dbReference type="EMBL" id="GAA4658240.1"/>
    </source>
</evidence>
<evidence type="ECO:0000313" key="2">
    <source>
        <dbReference type="Proteomes" id="UP001500192"/>
    </source>
</evidence>
<keyword evidence="2" id="KW-1185">Reference proteome</keyword>
<organism evidence="1 2">
    <name type="scientific">Amycolatopsis dongchuanensis</name>
    <dbReference type="NCBI Taxonomy" id="1070866"/>
    <lineage>
        <taxon>Bacteria</taxon>
        <taxon>Bacillati</taxon>
        <taxon>Actinomycetota</taxon>
        <taxon>Actinomycetes</taxon>
        <taxon>Pseudonocardiales</taxon>
        <taxon>Pseudonocardiaceae</taxon>
        <taxon>Amycolatopsis</taxon>
    </lineage>
</organism>
<accession>A0ABP8VBR0</accession>
<sequence>MLFAQLGGDVGAVTDQVGEGFRFCPNGHIGDAKAAGPRCDTLTWR</sequence>
<dbReference type="EMBL" id="BAABIB010000111">
    <property type="protein sequence ID" value="GAA4658240.1"/>
    <property type="molecule type" value="Genomic_DNA"/>
</dbReference>
<proteinExistence type="predicted"/>